<protein>
    <submittedName>
        <fullName evidence="7">Abc transporter</fullName>
    </submittedName>
</protein>
<evidence type="ECO:0000256" key="5">
    <source>
        <dbReference type="ARBA" id="ARBA00038388"/>
    </source>
</evidence>
<dbReference type="GO" id="GO:0005524">
    <property type="term" value="F:ATP binding"/>
    <property type="evidence" value="ECO:0007669"/>
    <property type="project" value="UniProtKB-KW"/>
</dbReference>
<dbReference type="InterPro" id="IPR027417">
    <property type="entry name" value="P-loop_NTPase"/>
</dbReference>
<dbReference type="Gene3D" id="3.40.50.300">
    <property type="entry name" value="P-loop containing nucleotide triphosphate hydrolases"/>
    <property type="match status" value="1"/>
</dbReference>
<dbReference type="SMART" id="SM00382">
    <property type="entry name" value="AAA"/>
    <property type="match status" value="1"/>
</dbReference>
<keyword evidence="1" id="KW-0813">Transport</keyword>
<dbReference type="CDD" id="cd03255">
    <property type="entry name" value="ABC_MJ0796_LolCDE_FtsE"/>
    <property type="match status" value="1"/>
</dbReference>
<gene>
    <name evidence="7" type="ORF">W5A_09825</name>
</gene>
<keyword evidence="4" id="KW-1278">Translocase</keyword>
<dbReference type="PATRIC" id="fig|946077.3.peg.1978"/>
<organism evidence="7 8">
    <name type="scientific">Imtechella halotolerans K1</name>
    <dbReference type="NCBI Taxonomy" id="946077"/>
    <lineage>
        <taxon>Bacteria</taxon>
        <taxon>Pseudomonadati</taxon>
        <taxon>Bacteroidota</taxon>
        <taxon>Flavobacteriia</taxon>
        <taxon>Flavobacteriales</taxon>
        <taxon>Flavobacteriaceae</taxon>
        <taxon>Imtechella</taxon>
    </lineage>
</organism>
<feature type="domain" description="ABC transporter" evidence="6">
    <location>
        <begin position="2"/>
        <end position="220"/>
    </location>
</feature>
<name>I0WBT8_9FLAO</name>
<dbReference type="SUPFAM" id="SSF52540">
    <property type="entry name" value="P-loop containing nucleoside triphosphate hydrolases"/>
    <property type="match status" value="1"/>
</dbReference>
<dbReference type="GO" id="GO:0016887">
    <property type="term" value="F:ATP hydrolysis activity"/>
    <property type="evidence" value="ECO:0007669"/>
    <property type="project" value="InterPro"/>
</dbReference>
<dbReference type="Pfam" id="PF00005">
    <property type="entry name" value="ABC_tran"/>
    <property type="match status" value="1"/>
</dbReference>
<dbReference type="RefSeq" id="WP_008240015.1">
    <property type="nucleotide sequence ID" value="NZ_AJJU01000017.1"/>
</dbReference>
<dbReference type="InterPro" id="IPR003439">
    <property type="entry name" value="ABC_transporter-like_ATP-bd"/>
</dbReference>
<dbReference type="GO" id="GO:0098796">
    <property type="term" value="C:membrane protein complex"/>
    <property type="evidence" value="ECO:0007669"/>
    <property type="project" value="UniProtKB-ARBA"/>
</dbReference>
<evidence type="ECO:0000256" key="1">
    <source>
        <dbReference type="ARBA" id="ARBA00022448"/>
    </source>
</evidence>
<dbReference type="GO" id="GO:0022857">
    <property type="term" value="F:transmembrane transporter activity"/>
    <property type="evidence" value="ECO:0007669"/>
    <property type="project" value="UniProtKB-ARBA"/>
</dbReference>
<evidence type="ECO:0000313" key="7">
    <source>
        <dbReference type="EMBL" id="EID73854.1"/>
    </source>
</evidence>
<evidence type="ECO:0000259" key="6">
    <source>
        <dbReference type="PROSITE" id="PS50893"/>
    </source>
</evidence>
<dbReference type="PANTHER" id="PTHR42798">
    <property type="entry name" value="LIPOPROTEIN-RELEASING SYSTEM ATP-BINDING PROTEIN LOLD"/>
    <property type="match status" value="1"/>
</dbReference>
<dbReference type="EMBL" id="AJJU01000017">
    <property type="protein sequence ID" value="EID73854.1"/>
    <property type="molecule type" value="Genomic_DNA"/>
</dbReference>
<dbReference type="Proteomes" id="UP000005938">
    <property type="component" value="Unassembled WGS sequence"/>
</dbReference>
<comment type="similarity">
    <text evidence="5">Belongs to the ABC transporter superfamily. Macrolide exporter (TC 3.A.1.122) family.</text>
</comment>
<dbReference type="OrthoDB" id="9802264at2"/>
<dbReference type="PROSITE" id="PS50893">
    <property type="entry name" value="ABC_TRANSPORTER_2"/>
    <property type="match status" value="1"/>
</dbReference>
<evidence type="ECO:0000256" key="4">
    <source>
        <dbReference type="ARBA" id="ARBA00022967"/>
    </source>
</evidence>
<reference evidence="7 8" key="1">
    <citation type="journal article" date="2012" name="J. Bacteriol.">
        <title>Genome Sequence of the Halotolerant Bacterium Imtechella halotolerans K1T.</title>
        <authorList>
            <person name="Kumar S."/>
            <person name="Vikram S."/>
            <person name="Subramanian S."/>
            <person name="Raghava G.P."/>
            <person name="Pinnaka A.K."/>
        </authorList>
    </citation>
    <scope>NUCLEOTIDE SEQUENCE [LARGE SCALE GENOMIC DNA]</scope>
    <source>
        <strain evidence="7 8">K1</strain>
    </source>
</reference>
<proteinExistence type="inferred from homology"/>
<dbReference type="InterPro" id="IPR017911">
    <property type="entry name" value="MacB-like_ATP-bd"/>
</dbReference>
<dbReference type="InterPro" id="IPR003593">
    <property type="entry name" value="AAA+_ATPase"/>
</dbReference>
<dbReference type="PROSITE" id="PS00211">
    <property type="entry name" value="ABC_TRANSPORTER_1"/>
    <property type="match status" value="1"/>
</dbReference>
<evidence type="ECO:0000313" key="8">
    <source>
        <dbReference type="Proteomes" id="UP000005938"/>
    </source>
</evidence>
<comment type="caution">
    <text evidence="7">The sequence shown here is derived from an EMBL/GenBank/DDBJ whole genome shotgun (WGS) entry which is preliminary data.</text>
</comment>
<accession>I0WBT8</accession>
<dbReference type="AlphaFoldDB" id="I0WBT8"/>
<keyword evidence="8" id="KW-1185">Reference proteome</keyword>
<evidence type="ECO:0000256" key="3">
    <source>
        <dbReference type="ARBA" id="ARBA00022840"/>
    </source>
</evidence>
<dbReference type="STRING" id="946077.W5A_09825"/>
<dbReference type="FunFam" id="3.40.50.300:FF:000032">
    <property type="entry name" value="Export ABC transporter ATP-binding protein"/>
    <property type="match status" value="1"/>
</dbReference>
<keyword evidence="3" id="KW-0067">ATP-binding</keyword>
<dbReference type="InterPro" id="IPR017871">
    <property type="entry name" value="ABC_transporter-like_CS"/>
</dbReference>
<keyword evidence="2" id="KW-0547">Nucleotide-binding</keyword>
<dbReference type="eggNOG" id="COG1136">
    <property type="taxonomic scope" value="Bacteria"/>
</dbReference>
<evidence type="ECO:0000256" key="2">
    <source>
        <dbReference type="ARBA" id="ARBA00022741"/>
    </source>
</evidence>
<sequence length="221" mass="24823">MIKIENLNKSYFTDTLETQALQNINLDIEKGEFISIMGPSGCGKSTLLNMIGLIDQPTDGQIFINEMQLVSLPEKKLAEFRNMHLGFIFQSFHLISDLSVIDNVELPLLYRKVSAKKRREMAEQALEKVGLIHRKNHYPNQLSGGQRQRVAIARAIIGQPSVLLADEPTGNLDSVLGTQVMDLLMELNNHSKVTIVMVTHDEAIAKRTNRIIRLFDGSIVN</sequence>
<dbReference type="PANTHER" id="PTHR42798:SF2">
    <property type="entry name" value="ABC TRANSPORTER ATP-BINDING PROTEIN MG467-RELATED"/>
    <property type="match status" value="1"/>
</dbReference>